<dbReference type="Proteomes" id="UP000827872">
    <property type="component" value="Linkage Group LG15"/>
</dbReference>
<organism evidence="1 2">
    <name type="scientific">Sphaerodactylus townsendi</name>
    <dbReference type="NCBI Taxonomy" id="933632"/>
    <lineage>
        <taxon>Eukaryota</taxon>
        <taxon>Metazoa</taxon>
        <taxon>Chordata</taxon>
        <taxon>Craniata</taxon>
        <taxon>Vertebrata</taxon>
        <taxon>Euteleostomi</taxon>
        <taxon>Lepidosauria</taxon>
        <taxon>Squamata</taxon>
        <taxon>Bifurcata</taxon>
        <taxon>Gekkota</taxon>
        <taxon>Sphaerodactylidae</taxon>
        <taxon>Sphaerodactylus</taxon>
    </lineage>
</organism>
<accession>A0ACB8EWC5</accession>
<name>A0ACB8EWC5_9SAUR</name>
<gene>
    <name evidence="1" type="ORF">K3G42_013592</name>
</gene>
<reference evidence="1" key="1">
    <citation type="submission" date="2021-08" db="EMBL/GenBank/DDBJ databases">
        <title>The first chromosome-level gecko genome reveals the dynamic sex chromosomes of Neotropical dwarf geckos (Sphaerodactylidae: Sphaerodactylus).</title>
        <authorList>
            <person name="Pinto B.J."/>
            <person name="Keating S.E."/>
            <person name="Gamble T."/>
        </authorList>
    </citation>
    <scope>NUCLEOTIDE SEQUENCE</scope>
    <source>
        <strain evidence="1">TG3544</strain>
    </source>
</reference>
<evidence type="ECO:0000313" key="1">
    <source>
        <dbReference type="EMBL" id="KAH7997145.1"/>
    </source>
</evidence>
<keyword evidence="2" id="KW-1185">Reference proteome</keyword>
<evidence type="ECO:0000313" key="2">
    <source>
        <dbReference type="Proteomes" id="UP000827872"/>
    </source>
</evidence>
<dbReference type="EMBL" id="CM037628">
    <property type="protein sequence ID" value="KAH7997145.1"/>
    <property type="molecule type" value="Genomic_DNA"/>
</dbReference>
<sequence length="404" mass="43581">MQSAFQRSQAAPSRPKLATGASAASPPLSWGGAKRVSPARPPPSGSAAAAHSPEPAGDDDAARSENIMATIVSRTNSPGTDVFATRHGTFIVRSDLGCFLQTLDFCSDQDIKVWELHPACRGGDHYVGDPSSSAIYLLRGDTFFKVLDLTSEPSAGALPLHPTCQGGDHYAFCDGRFFVFFLTRNVVLSVADLVTGSSAKEAALEPEFKDGLYYYGSGSAHLTCLRMDAENGLRGHLFSTAGNKEVFSVRPDVVSFFPGGLAVVYGPAFGIWECLKLISNATDLPMPSSHDITRKVGYSKMASSQKFSVSGSLDSQSLAVSLLRSQFSLPAVYGGIGLQTEQEDWEDVAEEEEPLRVILQPRQKLYWWQYRLGLGQEPILFCRSLKVTRSPSPPTHIPLPLASS</sequence>
<protein>
    <submittedName>
        <fullName evidence="1">Uncharacterized protein</fullName>
    </submittedName>
</protein>
<proteinExistence type="predicted"/>
<comment type="caution">
    <text evidence="1">The sequence shown here is derived from an EMBL/GenBank/DDBJ whole genome shotgun (WGS) entry which is preliminary data.</text>
</comment>